<feature type="region of interest" description="Disordered" evidence="1">
    <location>
        <begin position="238"/>
        <end position="295"/>
    </location>
</feature>
<accession>A0A173SAV1</accession>
<dbReference type="Pfam" id="PF12961">
    <property type="entry name" value="DUF3850"/>
    <property type="match status" value="1"/>
</dbReference>
<dbReference type="Gene3D" id="2.30.130.30">
    <property type="entry name" value="Hypothetical protein"/>
    <property type="match status" value="1"/>
</dbReference>
<proteinExistence type="predicted"/>
<dbReference type="Gene3D" id="1.10.10.2830">
    <property type="match status" value="1"/>
</dbReference>
<gene>
    <name evidence="3" type="ORF">ERS852571_01111</name>
</gene>
<feature type="compositionally biased region" description="Acidic residues" evidence="1">
    <location>
        <begin position="251"/>
        <end position="291"/>
    </location>
</feature>
<evidence type="ECO:0000256" key="1">
    <source>
        <dbReference type="SAM" id="MobiDB-lite"/>
    </source>
</evidence>
<dbReference type="Proteomes" id="UP000095553">
    <property type="component" value="Unassembled WGS sequence"/>
</dbReference>
<dbReference type="InterPro" id="IPR015947">
    <property type="entry name" value="PUA-like_sf"/>
</dbReference>
<feature type="domain" description="ParB-like N-terminal" evidence="2">
    <location>
        <begin position="35"/>
        <end position="126"/>
    </location>
</feature>
<evidence type="ECO:0000259" key="2">
    <source>
        <dbReference type="SMART" id="SM00470"/>
    </source>
</evidence>
<dbReference type="EMBL" id="CYXY01000005">
    <property type="protein sequence ID" value="CUM87654.1"/>
    <property type="molecule type" value="Genomic_DNA"/>
</dbReference>
<protein>
    <submittedName>
        <fullName evidence="3">PRTRC system ParB family protein</fullName>
    </submittedName>
</protein>
<evidence type="ECO:0000313" key="3">
    <source>
        <dbReference type="EMBL" id="CUM87654.1"/>
    </source>
</evidence>
<dbReference type="SUPFAM" id="SSF110849">
    <property type="entry name" value="ParB/Sulfiredoxin"/>
    <property type="match status" value="1"/>
</dbReference>
<dbReference type="PANTHER" id="PTHR33375">
    <property type="entry name" value="CHROMOSOME-PARTITIONING PROTEIN PARB-RELATED"/>
    <property type="match status" value="1"/>
</dbReference>
<dbReference type="GO" id="GO:0005694">
    <property type="term" value="C:chromosome"/>
    <property type="evidence" value="ECO:0007669"/>
    <property type="project" value="TreeGrafter"/>
</dbReference>
<sequence>MAEKFNLMQMLSERSKKEADETTQKEDELTNEKMIMIDVEDLVESKDNFYHVDTKLKASIEYAGILQPLLVKELEDQEGKYLVLAGHNRRLAVLELLKEGKERFRKVPCVLKEKTLEDKVALIMANRFRDKTDWERMNEALETEEMAKELKEKLNLPGKTRAILSELVGVSETQLGRYKATYNNLIPELIEALKQDKAPFNVLYEVSTLPEQWQRAALDTLRWENELTLQDVRELKRQEKERRQIPGQQDLEFEEPGEANGSETEEEQTEENLQEDDYQEREEYEQDEEEKAEGSMHDLYSALQAFAEKVQKKIERSPEIIEATEEALENFMTYYWGMNNNGGTLDGSNGFEGWYEATKEKIQINDEEFHMIAEMTWKKAAATLLDMIDFEKANYGKNEQNNETVEILQTNKAAEPEQSELDTRHKIKIAGSVFEDVRDGAKPFELLKNDRDYKIGQIILFREMVDGEPTGRETEKEISYVTKGYAGLKEGYCILGLKDTEGAW</sequence>
<dbReference type="PANTHER" id="PTHR33375:SF1">
    <property type="entry name" value="CHROMOSOME-PARTITIONING PROTEIN PARB-RELATED"/>
    <property type="match status" value="1"/>
</dbReference>
<organism evidence="3 4">
    <name type="scientific">Anaerostipes hadrus</name>
    <dbReference type="NCBI Taxonomy" id="649756"/>
    <lineage>
        <taxon>Bacteria</taxon>
        <taxon>Bacillati</taxon>
        <taxon>Bacillota</taxon>
        <taxon>Clostridia</taxon>
        <taxon>Lachnospirales</taxon>
        <taxon>Lachnospiraceae</taxon>
        <taxon>Anaerostipes</taxon>
    </lineage>
</organism>
<dbReference type="SUPFAM" id="SSF88697">
    <property type="entry name" value="PUA domain-like"/>
    <property type="match status" value="1"/>
</dbReference>
<evidence type="ECO:0000313" key="4">
    <source>
        <dbReference type="Proteomes" id="UP000095553"/>
    </source>
</evidence>
<dbReference type="InterPro" id="IPR039440">
    <property type="entry name" value="DUF3850"/>
</dbReference>
<dbReference type="InterPro" id="IPR050336">
    <property type="entry name" value="Chromosome_partition/occlusion"/>
</dbReference>
<dbReference type="RefSeq" id="WP_055072592.1">
    <property type="nucleotide sequence ID" value="NZ_CYXY01000005.1"/>
</dbReference>
<dbReference type="InterPro" id="IPR003115">
    <property type="entry name" value="ParB_N"/>
</dbReference>
<name>A0A173SAV1_ANAHA</name>
<dbReference type="AlphaFoldDB" id="A0A173SAV1"/>
<dbReference type="Gene3D" id="3.90.1530.10">
    <property type="entry name" value="Conserved hypothetical protein from pyrococcus furiosus pfu- 392566-001, ParB domain"/>
    <property type="match status" value="1"/>
</dbReference>
<dbReference type="GO" id="GO:0007059">
    <property type="term" value="P:chromosome segregation"/>
    <property type="evidence" value="ECO:0007669"/>
    <property type="project" value="TreeGrafter"/>
</dbReference>
<dbReference type="SMART" id="SM00470">
    <property type="entry name" value="ParB"/>
    <property type="match status" value="1"/>
</dbReference>
<dbReference type="Pfam" id="PF02195">
    <property type="entry name" value="ParB_N"/>
    <property type="match status" value="1"/>
</dbReference>
<reference evidence="3 4" key="1">
    <citation type="submission" date="2015-09" db="EMBL/GenBank/DDBJ databases">
        <authorList>
            <consortium name="Pathogen Informatics"/>
        </authorList>
    </citation>
    <scope>NUCLEOTIDE SEQUENCE [LARGE SCALE GENOMIC DNA]</scope>
    <source>
        <strain evidence="3 4">2789STDY5834959</strain>
    </source>
</reference>
<dbReference type="InterPro" id="IPR036086">
    <property type="entry name" value="ParB/Sulfiredoxin_sf"/>
</dbReference>